<evidence type="ECO:0000313" key="2">
    <source>
        <dbReference type="Proteomes" id="UP000236664"/>
    </source>
</evidence>
<dbReference type="OrthoDB" id="194358at2759"/>
<evidence type="ECO:0000313" key="1">
    <source>
        <dbReference type="EMBL" id="PNP79347.1"/>
    </source>
</evidence>
<dbReference type="AlphaFoldDB" id="A0A2K0WAP6"/>
<protein>
    <submittedName>
        <fullName evidence="1">Uncharacterized protein</fullName>
    </submittedName>
</protein>
<proteinExistence type="predicted"/>
<sequence>MSASILGLVSSADLVYQASSKYVKGFKGVREEVQNPFREIRHLSVVLHNLSLLAFDLEASQTPYDRSDSRQISDLRPHPLHDYQQLLMKLEKSLFDKASQIGSASRLERLHGRLKWPFSSDETKELIQDVQRHKQTIDLALGAESLSKLLILLSRQSDTNSQLEKVQLTVDELLKAQVKIADDKKDSDILKAFQESSPSRILSGSGSRRSTATSPSMTTAQVVTLACGMLRMV</sequence>
<name>A0A2K0WAP6_GIBNY</name>
<dbReference type="EMBL" id="MTQA01000092">
    <property type="protein sequence ID" value="PNP79347.1"/>
    <property type="molecule type" value="Genomic_DNA"/>
</dbReference>
<dbReference type="STRING" id="42673.A0A2K0WAP6"/>
<dbReference type="Proteomes" id="UP000236664">
    <property type="component" value="Unassembled WGS sequence"/>
</dbReference>
<reference evidence="1 2" key="1">
    <citation type="submission" date="2017-06" db="EMBL/GenBank/DDBJ databases">
        <title>Genome of Fusarium nygamai isolate CS10214.</title>
        <authorList>
            <person name="Gardiner D.M."/>
            <person name="Obanor F."/>
            <person name="Kazan K."/>
        </authorList>
    </citation>
    <scope>NUCLEOTIDE SEQUENCE [LARGE SCALE GENOMIC DNA]</scope>
    <source>
        <strain evidence="1 2">CS10214</strain>
    </source>
</reference>
<accession>A0A2K0WAP6</accession>
<gene>
    <name evidence="1" type="ORF">FNYG_07423</name>
</gene>
<organism evidence="1 2">
    <name type="scientific">Gibberella nygamai</name>
    <name type="common">Bean root rot disease fungus</name>
    <name type="synonym">Fusarium nygamai</name>
    <dbReference type="NCBI Taxonomy" id="42673"/>
    <lineage>
        <taxon>Eukaryota</taxon>
        <taxon>Fungi</taxon>
        <taxon>Dikarya</taxon>
        <taxon>Ascomycota</taxon>
        <taxon>Pezizomycotina</taxon>
        <taxon>Sordariomycetes</taxon>
        <taxon>Hypocreomycetidae</taxon>
        <taxon>Hypocreales</taxon>
        <taxon>Nectriaceae</taxon>
        <taxon>Fusarium</taxon>
        <taxon>Fusarium fujikuroi species complex</taxon>
    </lineage>
</organism>
<comment type="caution">
    <text evidence="1">The sequence shown here is derived from an EMBL/GenBank/DDBJ whole genome shotgun (WGS) entry which is preliminary data.</text>
</comment>
<keyword evidence="2" id="KW-1185">Reference proteome</keyword>